<keyword evidence="3" id="KW-1185">Reference proteome</keyword>
<proteinExistence type="predicted"/>
<protein>
    <submittedName>
        <fullName evidence="2">Uncharacterized protein</fullName>
    </submittedName>
</protein>
<dbReference type="HOGENOM" id="CLU_1346106_0_0_1"/>
<feature type="region of interest" description="Disordered" evidence="1">
    <location>
        <begin position="184"/>
        <end position="204"/>
    </location>
</feature>
<feature type="non-terminal residue" evidence="2">
    <location>
        <position position="1"/>
    </location>
</feature>
<reference evidence="3" key="2">
    <citation type="submission" date="2015-01" db="EMBL/GenBank/DDBJ databases">
        <title>Evolutionary Origins and Diversification of the Mycorrhizal Mutualists.</title>
        <authorList>
            <consortium name="DOE Joint Genome Institute"/>
            <consortium name="Mycorrhizal Genomics Consortium"/>
            <person name="Kohler A."/>
            <person name="Kuo A."/>
            <person name="Nagy L.G."/>
            <person name="Floudas D."/>
            <person name="Copeland A."/>
            <person name="Barry K.W."/>
            <person name="Cichocki N."/>
            <person name="Veneault-Fourrey C."/>
            <person name="LaButti K."/>
            <person name="Lindquist E.A."/>
            <person name="Lipzen A."/>
            <person name="Lundell T."/>
            <person name="Morin E."/>
            <person name="Murat C."/>
            <person name="Riley R."/>
            <person name="Ohm R."/>
            <person name="Sun H."/>
            <person name="Tunlid A."/>
            <person name="Henrissat B."/>
            <person name="Grigoriev I.V."/>
            <person name="Hibbett D.S."/>
            <person name="Martin F."/>
        </authorList>
    </citation>
    <scope>NUCLEOTIDE SEQUENCE [LARGE SCALE GENOMIC DNA]</scope>
    <source>
        <strain evidence="3">MUT 4182</strain>
    </source>
</reference>
<evidence type="ECO:0000313" key="3">
    <source>
        <dbReference type="Proteomes" id="UP000054248"/>
    </source>
</evidence>
<dbReference type="EMBL" id="KN823285">
    <property type="protein sequence ID" value="KIO18456.1"/>
    <property type="molecule type" value="Genomic_DNA"/>
</dbReference>
<dbReference type="Proteomes" id="UP000054248">
    <property type="component" value="Unassembled WGS sequence"/>
</dbReference>
<name>A0A0C3Q4Z3_9AGAM</name>
<evidence type="ECO:0000256" key="1">
    <source>
        <dbReference type="SAM" id="MobiDB-lite"/>
    </source>
</evidence>
<organism evidence="2 3">
    <name type="scientific">Tulasnella calospora MUT 4182</name>
    <dbReference type="NCBI Taxonomy" id="1051891"/>
    <lineage>
        <taxon>Eukaryota</taxon>
        <taxon>Fungi</taxon>
        <taxon>Dikarya</taxon>
        <taxon>Basidiomycota</taxon>
        <taxon>Agaricomycotina</taxon>
        <taxon>Agaricomycetes</taxon>
        <taxon>Cantharellales</taxon>
        <taxon>Tulasnellaceae</taxon>
        <taxon>Tulasnella</taxon>
    </lineage>
</organism>
<sequence length="204" mass="21488">DCKIFRPGPISPNLTSGCARSLACVATRSLCSLMASTDQLAVHLPARYRSLCSTDDDKRDSGSTSSSFTLSTSVGGGFLDGDEADVDPVPPGTRRVYRKLHPALLELQFGFHSLWQQHRIRVDRKGYAGVTSSSVNGVRPHGEGWAAFGRGGTVRGGGRGSKVGREDEEVEELVTVVPLPPAVVSSSETSVSDGGVDIGCGGKR</sequence>
<gene>
    <name evidence="2" type="ORF">M407DRAFT_225580</name>
</gene>
<reference evidence="2 3" key="1">
    <citation type="submission" date="2014-04" db="EMBL/GenBank/DDBJ databases">
        <authorList>
            <consortium name="DOE Joint Genome Institute"/>
            <person name="Kuo A."/>
            <person name="Girlanda M."/>
            <person name="Perotto S."/>
            <person name="Kohler A."/>
            <person name="Nagy L.G."/>
            <person name="Floudas D."/>
            <person name="Copeland A."/>
            <person name="Barry K.W."/>
            <person name="Cichocki N."/>
            <person name="Veneault-Fourrey C."/>
            <person name="LaButti K."/>
            <person name="Lindquist E.A."/>
            <person name="Lipzen A."/>
            <person name="Lundell T."/>
            <person name="Morin E."/>
            <person name="Murat C."/>
            <person name="Sun H."/>
            <person name="Tunlid A."/>
            <person name="Henrissat B."/>
            <person name="Grigoriev I.V."/>
            <person name="Hibbett D.S."/>
            <person name="Martin F."/>
            <person name="Nordberg H.P."/>
            <person name="Cantor M.N."/>
            <person name="Hua S.X."/>
        </authorList>
    </citation>
    <scope>NUCLEOTIDE SEQUENCE [LARGE SCALE GENOMIC DNA]</scope>
    <source>
        <strain evidence="2 3">MUT 4182</strain>
    </source>
</reference>
<feature type="compositionally biased region" description="Gly residues" evidence="1">
    <location>
        <begin position="149"/>
        <end position="161"/>
    </location>
</feature>
<feature type="region of interest" description="Disordered" evidence="1">
    <location>
        <begin position="147"/>
        <end position="166"/>
    </location>
</feature>
<evidence type="ECO:0000313" key="2">
    <source>
        <dbReference type="EMBL" id="KIO18456.1"/>
    </source>
</evidence>
<accession>A0A0C3Q4Z3</accession>
<dbReference type="AlphaFoldDB" id="A0A0C3Q4Z3"/>